<comment type="caution">
    <text evidence="4">The sequence shown here is derived from an EMBL/GenBank/DDBJ whole genome shotgun (WGS) entry which is preliminary data.</text>
</comment>
<dbReference type="SMART" id="SM00972">
    <property type="entry name" value="SCPU"/>
    <property type="match status" value="1"/>
</dbReference>
<evidence type="ECO:0000313" key="5">
    <source>
        <dbReference type="Proteomes" id="UP000196655"/>
    </source>
</evidence>
<dbReference type="OrthoDB" id="7427886at2"/>
<keyword evidence="5" id="KW-1185">Reference proteome</keyword>
<name>A0A211ZLF3_9PROT</name>
<dbReference type="PANTHER" id="PTHR37089">
    <property type="entry name" value="PROTEIN U-RELATED"/>
    <property type="match status" value="1"/>
</dbReference>
<sequence length="191" mass="19173">MRSSHLVVLAGTAIALVLAANRAWSPPARAQEAVAENPGPTVGLGSLPGDNMPGTAGSRTRGASTLHITITIDTACSVDRSAALTFPAPAAGGRAVDGRMLEGTGSVDIDCTKGLPYLLALDAGGGVPAMPYRLYSDPGRRSVWGDRAGVDTVPGSGTGAPVTVPLYGRATAPAAGHAVGDRGPVRFTVAY</sequence>
<feature type="region of interest" description="Disordered" evidence="1">
    <location>
        <begin position="32"/>
        <end position="60"/>
    </location>
</feature>
<accession>A0A211ZLF3</accession>
<dbReference type="PANTHER" id="PTHR37089:SF4">
    <property type="entry name" value="EXPORTED PROTEIN"/>
    <property type="match status" value="1"/>
</dbReference>
<feature type="chain" id="PRO_5012713313" description="Spore coat protein U/FanG domain-containing protein" evidence="2">
    <location>
        <begin position="31"/>
        <end position="191"/>
    </location>
</feature>
<dbReference type="InterPro" id="IPR007893">
    <property type="entry name" value="Spore_coat_U/FanG"/>
</dbReference>
<keyword evidence="2" id="KW-0732">Signal</keyword>
<proteinExistence type="predicted"/>
<dbReference type="AlphaFoldDB" id="A0A211ZLF3"/>
<dbReference type="InterPro" id="IPR053167">
    <property type="entry name" value="Spore_coat_component"/>
</dbReference>
<protein>
    <recommendedName>
        <fullName evidence="3">Spore coat protein U/FanG domain-containing protein</fullName>
    </recommendedName>
</protein>
<reference evidence="5" key="1">
    <citation type="submission" date="2017-05" db="EMBL/GenBank/DDBJ databases">
        <authorList>
            <person name="Macchi M."/>
            <person name="Festa S."/>
            <person name="Coppotelli B.M."/>
            <person name="Morelli I.S."/>
        </authorList>
    </citation>
    <scope>NUCLEOTIDE SEQUENCE [LARGE SCALE GENOMIC DNA]</scope>
    <source>
        <strain evidence="5">I</strain>
    </source>
</reference>
<dbReference type="EMBL" id="NHON01000028">
    <property type="protein sequence ID" value="OWJ66102.1"/>
    <property type="molecule type" value="Genomic_DNA"/>
</dbReference>
<dbReference type="RefSeq" id="WP_088152032.1">
    <property type="nucleotide sequence ID" value="NZ_NHON01000028.1"/>
</dbReference>
<feature type="domain" description="Spore coat protein U/FanG" evidence="3">
    <location>
        <begin position="64"/>
        <end position="172"/>
    </location>
</feature>
<evidence type="ECO:0000256" key="1">
    <source>
        <dbReference type="SAM" id="MobiDB-lite"/>
    </source>
</evidence>
<evidence type="ECO:0000256" key="2">
    <source>
        <dbReference type="SAM" id="SignalP"/>
    </source>
</evidence>
<feature type="signal peptide" evidence="2">
    <location>
        <begin position="1"/>
        <end position="30"/>
    </location>
</feature>
<evidence type="ECO:0000313" key="4">
    <source>
        <dbReference type="EMBL" id="OWJ66102.1"/>
    </source>
</evidence>
<evidence type="ECO:0000259" key="3">
    <source>
        <dbReference type="Pfam" id="PF05229"/>
    </source>
</evidence>
<gene>
    <name evidence="4" type="ORF">BWR60_16045</name>
</gene>
<organism evidence="4 5">
    <name type="scientific">Inquilinus limosus</name>
    <dbReference type="NCBI Taxonomy" id="171674"/>
    <lineage>
        <taxon>Bacteria</taxon>
        <taxon>Pseudomonadati</taxon>
        <taxon>Pseudomonadota</taxon>
        <taxon>Alphaproteobacteria</taxon>
        <taxon>Rhodospirillales</taxon>
        <taxon>Rhodospirillaceae</taxon>
        <taxon>Inquilinus</taxon>
    </lineage>
</organism>
<dbReference type="Pfam" id="PF05229">
    <property type="entry name" value="SCPU"/>
    <property type="match status" value="1"/>
</dbReference>
<dbReference type="Proteomes" id="UP000196655">
    <property type="component" value="Unassembled WGS sequence"/>
</dbReference>